<reference evidence="1" key="1">
    <citation type="journal article" date="2014" name="Front. Microbiol.">
        <title>High frequency of phylogenetically diverse reductive dehalogenase-homologous genes in deep subseafloor sedimentary metagenomes.</title>
        <authorList>
            <person name="Kawai M."/>
            <person name="Futagami T."/>
            <person name="Toyoda A."/>
            <person name="Takaki Y."/>
            <person name="Nishi S."/>
            <person name="Hori S."/>
            <person name="Arai W."/>
            <person name="Tsubouchi T."/>
            <person name="Morono Y."/>
            <person name="Uchiyama I."/>
            <person name="Ito T."/>
            <person name="Fujiyama A."/>
            <person name="Inagaki F."/>
            <person name="Takami H."/>
        </authorList>
    </citation>
    <scope>NUCLEOTIDE SEQUENCE</scope>
    <source>
        <strain evidence="1">Expedition CK06-06</strain>
    </source>
</reference>
<evidence type="ECO:0000313" key="1">
    <source>
        <dbReference type="EMBL" id="GAJ10105.1"/>
    </source>
</evidence>
<proteinExistence type="predicted"/>
<dbReference type="EMBL" id="BARW01032150">
    <property type="protein sequence ID" value="GAJ10105.1"/>
    <property type="molecule type" value="Genomic_DNA"/>
</dbReference>
<accession>X1VN45</accession>
<organism evidence="1">
    <name type="scientific">marine sediment metagenome</name>
    <dbReference type="NCBI Taxonomy" id="412755"/>
    <lineage>
        <taxon>unclassified sequences</taxon>
        <taxon>metagenomes</taxon>
        <taxon>ecological metagenomes</taxon>
    </lineage>
</organism>
<sequence length="76" mass="8888">MLRPSRMKKIQILALEGFRYQVIKKLQALGTIHLTDYSEKLEDPTWKNILRPHPPSVNVRKIREIKNKGYASLSKT</sequence>
<protein>
    <submittedName>
        <fullName evidence="1">Uncharacterized protein</fullName>
    </submittedName>
</protein>
<dbReference type="AlphaFoldDB" id="X1VN45"/>
<gene>
    <name evidence="1" type="ORF">S12H4_50949</name>
</gene>
<comment type="caution">
    <text evidence="1">The sequence shown here is derived from an EMBL/GenBank/DDBJ whole genome shotgun (WGS) entry which is preliminary data.</text>
</comment>
<name>X1VN45_9ZZZZ</name>